<evidence type="ECO:0000313" key="2">
    <source>
        <dbReference type="EMBL" id="SJZ53178.1"/>
    </source>
</evidence>
<proteinExistence type="predicted"/>
<protein>
    <recommendedName>
        <fullName evidence="4">Lipoprotein</fullName>
    </recommendedName>
</protein>
<reference evidence="2 3" key="1">
    <citation type="submission" date="2017-02" db="EMBL/GenBank/DDBJ databases">
        <authorList>
            <person name="Peterson S.W."/>
        </authorList>
    </citation>
    <scope>NUCLEOTIDE SEQUENCE [LARGE SCALE GENOMIC DNA]</scope>
    <source>
        <strain evidence="2 3">ATCC BAA-909</strain>
    </source>
</reference>
<evidence type="ECO:0008006" key="4">
    <source>
        <dbReference type="Google" id="ProtNLM"/>
    </source>
</evidence>
<dbReference type="EMBL" id="FUXC01000002">
    <property type="protein sequence ID" value="SJZ53178.1"/>
    <property type="molecule type" value="Genomic_DNA"/>
</dbReference>
<gene>
    <name evidence="2" type="ORF">SAMN02745152_00500</name>
</gene>
<dbReference type="RefSeq" id="WP_078930254.1">
    <property type="nucleotide sequence ID" value="NZ_CAMCOW010000004.1"/>
</dbReference>
<dbReference type="AlphaFoldDB" id="A0A1T4LF40"/>
<dbReference type="STRING" id="225004.SAMN02745152_00500"/>
<dbReference type="OrthoDB" id="361755at2"/>
<dbReference type="Proteomes" id="UP000190395">
    <property type="component" value="Unassembled WGS sequence"/>
</dbReference>
<feature type="chain" id="PRO_5013001579" description="Lipoprotein" evidence="1">
    <location>
        <begin position="24"/>
        <end position="251"/>
    </location>
</feature>
<dbReference type="PROSITE" id="PS51257">
    <property type="entry name" value="PROKAR_LIPOPROTEIN"/>
    <property type="match status" value="1"/>
</dbReference>
<sequence length="251" mass="27564">MKKSIFILSVVAAALFSSCGTTKVSGSGIKGNAAKVQKNYVTILDYQGASFGSEIPQWVVEIGNGNYSAEYLSPIMPGIAGKKPFVVVSRGDNLEFTKQWADLVDVEVQVGDEMQRIVGKAVSAAQKGRSKQSGDVKDPTTLEQELNMYKQAVSAVELNGLEKIASYWIQKEVKPSKKAKESKVYYEYYAVWGMTKKLYDAQIQSAMSSIEDNTDEGKALKEALSLKLQNMMITSNNEEVNTEAEETLEAK</sequence>
<keyword evidence="3" id="KW-1185">Reference proteome</keyword>
<evidence type="ECO:0000256" key="1">
    <source>
        <dbReference type="SAM" id="SignalP"/>
    </source>
</evidence>
<keyword evidence="1" id="KW-0732">Signal</keyword>
<accession>A0A1T4LF40</accession>
<name>A0A1T4LF40_9SPIR</name>
<dbReference type="GeneID" id="303366770"/>
<organism evidence="2 3">
    <name type="scientific">Treponema berlinense</name>
    <dbReference type="NCBI Taxonomy" id="225004"/>
    <lineage>
        <taxon>Bacteria</taxon>
        <taxon>Pseudomonadati</taxon>
        <taxon>Spirochaetota</taxon>
        <taxon>Spirochaetia</taxon>
        <taxon>Spirochaetales</taxon>
        <taxon>Treponemataceae</taxon>
        <taxon>Treponema</taxon>
    </lineage>
</organism>
<evidence type="ECO:0000313" key="3">
    <source>
        <dbReference type="Proteomes" id="UP000190395"/>
    </source>
</evidence>
<feature type="signal peptide" evidence="1">
    <location>
        <begin position="1"/>
        <end position="23"/>
    </location>
</feature>